<evidence type="ECO:0000313" key="2">
    <source>
        <dbReference type="Proteomes" id="UP000789702"/>
    </source>
</evidence>
<proteinExistence type="predicted"/>
<sequence length="91" mass="10148">MSNLLHHNIVIFSNKVKCQIAPTVKRKLKLTVILYGDSHPKGLEIGQISAHDQDKANCLVIMGTSLRIPGVKALIKDFAKAVHECKRLYDI</sequence>
<dbReference type="EMBL" id="CAJVPU010005114">
    <property type="protein sequence ID" value="CAG8543135.1"/>
    <property type="molecule type" value="Genomic_DNA"/>
</dbReference>
<gene>
    <name evidence="1" type="ORF">DHETER_LOCUS4893</name>
</gene>
<name>A0ACA9LQB9_9GLOM</name>
<reference evidence="1" key="1">
    <citation type="submission" date="2021-06" db="EMBL/GenBank/DDBJ databases">
        <authorList>
            <person name="Kallberg Y."/>
            <person name="Tangrot J."/>
            <person name="Rosling A."/>
        </authorList>
    </citation>
    <scope>NUCLEOTIDE SEQUENCE</scope>
    <source>
        <strain evidence="1">IL203A</strain>
    </source>
</reference>
<accession>A0ACA9LQB9</accession>
<evidence type="ECO:0000313" key="1">
    <source>
        <dbReference type="EMBL" id="CAG8543135.1"/>
    </source>
</evidence>
<keyword evidence="2" id="KW-1185">Reference proteome</keyword>
<dbReference type="Proteomes" id="UP000789702">
    <property type="component" value="Unassembled WGS sequence"/>
</dbReference>
<feature type="non-terminal residue" evidence="1">
    <location>
        <position position="91"/>
    </location>
</feature>
<comment type="caution">
    <text evidence="1">The sequence shown here is derived from an EMBL/GenBank/DDBJ whole genome shotgun (WGS) entry which is preliminary data.</text>
</comment>
<organism evidence="1 2">
    <name type="scientific">Dentiscutata heterogama</name>
    <dbReference type="NCBI Taxonomy" id="1316150"/>
    <lineage>
        <taxon>Eukaryota</taxon>
        <taxon>Fungi</taxon>
        <taxon>Fungi incertae sedis</taxon>
        <taxon>Mucoromycota</taxon>
        <taxon>Glomeromycotina</taxon>
        <taxon>Glomeromycetes</taxon>
        <taxon>Diversisporales</taxon>
        <taxon>Gigasporaceae</taxon>
        <taxon>Dentiscutata</taxon>
    </lineage>
</organism>
<protein>
    <submittedName>
        <fullName evidence="1">2684_t:CDS:1</fullName>
    </submittedName>
</protein>